<name>A0A5E4MA46_9HEMI</name>
<feature type="active site" description="Proton donor" evidence="1">
    <location>
        <position position="63"/>
    </location>
</feature>
<dbReference type="OrthoDB" id="416253at2759"/>
<dbReference type="GO" id="GO:0016491">
    <property type="term" value="F:oxidoreductase activity"/>
    <property type="evidence" value="ECO:0007669"/>
    <property type="project" value="InterPro"/>
</dbReference>
<dbReference type="Gene3D" id="3.20.20.100">
    <property type="entry name" value="NADP-dependent oxidoreductase domain"/>
    <property type="match status" value="1"/>
</dbReference>
<evidence type="ECO:0000256" key="1">
    <source>
        <dbReference type="PIRSR" id="PIRSR000097-1"/>
    </source>
</evidence>
<evidence type="ECO:0000256" key="3">
    <source>
        <dbReference type="PIRSR" id="PIRSR000097-3"/>
    </source>
</evidence>
<accession>A0A5E4MA46</accession>
<gene>
    <name evidence="6" type="ORF">CINCED_3A010846</name>
</gene>
<evidence type="ECO:0000256" key="4">
    <source>
        <dbReference type="SAM" id="MobiDB-lite"/>
    </source>
</evidence>
<dbReference type="PRINTS" id="PR00069">
    <property type="entry name" value="ALDKETRDTASE"/>
</dbReference>
<dbReference type="PIRSF" id="PIRSF000097">
    <property type="entry name" value="AKR"/>
    <property type="match status" value="1"/>
</dbReference>
<dbReference type="EMBL" id="CABPRJ010000479">
    <property type="protein sequence ID" value="VVC28274.1"/>
    <property type="molecule type" value="Genomic_DNA"/>
</dbReference>
<dbReference type="Proteomes" id="UP000325440">
    <property type="component" value="Unassembled WGS sequence"/>
</dbReference>
<feature type="site" description="Lowers pKa of active site Tyr" evidence="3">
    <location>
        <position position="92"/>
    </location>
</feature>
<feature type="domain" description="NADP-dependent oxidoreductase" evidence="5">
    <location>
        <begin position="41"/>
        <end position="293"/>
    </location>
</feature>
<dbReference type="PANTHER" id="PTHR11732">
    <property type="entry name" value="ALDO/KETO REDUCTASE"/>
    <property type="match status" value="1"/>
</dbReference>
<evidence type="ECO:0000259" key="5">
    <source>
        <dbReference type="Pfam" id="PF00248"/>
    </source>
</evidence>
<feature type="binding site" evidence="2">
    <location>
        <position position="126"/>
    </location>
    <ligand>
        <name>substrate</name>
    </ligand>
</feature>
<dbReference type="InterPro" id="IPR036812">
    <property type="entry name" value="NAD(P)_OxRdtase_dom_sf"/>
</dbReference>
<dbReference type="InterPro" id="IPR023210">
    <property type="entry name" value="NADP_OxRdtase_dom"/>
</dbReference>
<reference evidence="6 7" key="1">
    <citation type="submission" date="2019-08" db="EMBL/GenBank/DDBJ databases">
        <authorList>
            <person name="Alioto T."/>
            <person name="Alioto T."/>
            <person name="Gomez Garrido J."/>
        </authorList>
    </citation>
    <scope>NUCLEOTIDE SEQUENCE [LARGE SCALE GENOMIC DNA]</scope>
</reference>
<dbReference type="InterPro" id="IPR020471">
    <property type="entry name" value="AKR"/>
</dbReference>
<organism evidence="6 7">
    <name type="scientific">Cinara cedri</name>
    <dbReference type="NCBI Taxonomy" id="506608"/>
    <lineage>
        <taxon>Eukaryota</taxon>
        <taxon>Metazoa</taxon>
        <taxon>Ecdysozoa</taxon>
        <taxon>Arthropoda</taxon>
        <taxon>Hexapoda</taxon>
        <taxon>Insecta</taxon>
        <taxon>Pterygota</taxon>
        <taxon>Neoptera</taxon>
        <taxon>Paraneoptera</taxon>
        <taxon>Hemiptera</taxon>
        <taxon>Sternorrhyncha</taxon>
        <taxon>Aphidomorpha</taxon>
        <taxon>Aphidoidea</taxon>
        <taxon>Aphididae</taxon>
        <taxon>Lachninae</taxon>
        <taxon>Cinara</taxon>
    </lineage>
</organism>
<proteinExistence type="predicted"/>
<dbReference type="PROSITE" id="PS00062">
    <property type="entry name" value="ALDOKETO_REDUCTASE_2"/>
    <property type="match status" value="1"/>
</dbReference>
<dbReference type="AlphaFoldDB" id="A0A5E4MA46"/>
<dbReference type="Pfam" id="PF00248">
    <property type="entry name" value="Aldo_ket_red"/>
    <property type="match status" value="1"/>
</dbReference>
<evidence type="ECO:0000256" key="2">
    <source>
        <dbReference type="PIRSR" id="PIRSR000097-2"/>
    </source>
</evidence>
<feature type="compositionally biased region" description="Acidic residues" evidence="4">
    <location>
        <begin position="306"/>
        <end position="321"/>
    </location>
</feature>
<protein>
    <submittedName>
        <fullName evidence="6">NADP-dependent oxidoreductase domain,Aldo/keto reductase, conserved site,Aldo/keto reductase</fullName>
    </submittedName>
</protein>
<sequence>MAQFFKKLNNNQLFPVLGICAVEDPSVEITSNYIKELEQFKIFETVKTAIDLGYRHFDCAPFYNNEKFVGMAITDKIREGAIKREDVWITGKVWNDKLNPEVEVEVALNCSLREIGLTYLDLYLIHCPTTEIENQNDYKMFIDNICDIWKAMEKCVHLGLTKSIGLSNFNEAQVKAILDIATIKPVVNEIQLHPYHSQNELREFCQSNSIVLTACEPLGLPENVDVALYLLEYYVVKTIARKYNKTNFQVIIKFQMQRGIIAIVKSIGSETLGENFDIWDFNLDLEDMDVLETFYSEFHNVRNISDGEDNDDEDGENEDILVDPSAIEQ</sequence>
<evidence type="ECO:0000313" key="6">
    <source>
        <dbReference type="EMBL" id="VVC28274.1"/>
    </source>
</evidence>
<keyword evidence="7" id="KW-1185">Reference proteome</keyword>
<feature type="region of interest" description="Disordered" evidence="4">
    <location>
        <begin position="305"/>
        <end position="329"/>
    </location>
</feature>
<dbReference type="SUPFAM" id="SSF51430">
    <property type="entry name" value="NAD(P)-linked oxidoreductase"/>
    <property type="match status" value="1"/>
</dbReference>
<dbReference type="InterPro" id="IPR018170">
    <property type="entry name" value="Aldo/ket_reductase_CS"/>
</dbReference>
<evidence type="ECO:0000313" key="7">
    <source>
        <dbReference type="Proteomes" id="UP000325440"/>
    </source>
</evidence>
<dbReference type="PROSITE" id="PS00798">
    <property type="entry name" value="ALDOKETO_REDUCTASE_1"/>
    <property type="match status" value="1"/>
</dbReference>